<proteinExistence type="predicted"/>
<comment type="caution">
    <text evidence="1">The sequence shown here is derived from an EMBL/GenBank/DDBJ whole genome shotgun (WGS) entry which is preliminary data.</text>
</comment>
<dbReference type="AlphaFoldDB" id="A0A1F7SEG5"/>
<organism evidence="1 2">
    <name type="scientific">Candidatus Schekmanbacteria bacterium RIFCSPLOWO2_12_FULL_38_15</name>
    <dbReference type="NCBI Taxonomy" id="1817883"/>
    <lineage>
        <taxon>Bacteria</taxon>
        <taxon>Candidatus Schekmaniibacteriota</taxon>
    </lineage>
</organism>
<dbReference type="STRING" id="1817883.A3G31_07075"/>
<evidence type="ECO:0000313" key="2">
    <source>
        <dbReference type="Proteomes" id="UP000178082"/>
    </source>
</evidence>
<dbReference type="EMBL" id="MGDI01000033">
    <property type="protein sequence ID" value="OGL52172.1"/>
    <property type="molecule type" value="Genomic_DNA"/>
</dbReference>
<sequence length="70" mass="8127">MKIFKKLKTNGIILFFKKIFPVEFLNRSCCDSQQNAGINEVRVIHLYDDMVSKAEILLFAIYHSIFSVSL</sequence>
<name>A0A1F7SEG5_9BACT</name>
<dbReference type="Proteomes" id="UP000178082">
    <property type="component" value="Unassembled WGS sequence"/>
</dbReference>
<evidence type="ECO:0000313" key="1">
    <source>
        <dbReference type="EMBL" id="OGL52172.1"/>
    </source>
</evidence>
<protein>
    <submittedName>
        <fullName evidence="1">Uncharacterized protein</fullName>
    </submittedName>
</protein>
<reference evidence="1 2" key="1">
    <citation type="journal article" date="2016" name="Nat. Commun.">
        <title>Thousands of microbial genomes shed light on interconnected biogeochemical processes in an aquifer system.</title>
        <authorList>
            <person name="Anantharaman K."/>
            <person name="Brown C.T."/>
            <person name="Hug L.A."/>
            <person name="Sharon I."/>
            <person name="Castelle C.J."/>
            <person name="Probst A.J."/>
            <person name="Thomas B.C."/>
            <person name="Singh A."/>
            <person name="Wilkins M.J."/>
            <person name="Karaoz U."/>
            <person name="Brodie E.L."/>
            <person name="Williams K.H."/>
            <person name="Hubbard S.S."/>
            <person name="Banfield J.F."/>
        </authorList>
    </citation>
    <scope>NUCLEOTIDE SEQUENCE [LARGE SCALE GENOMIC DNA]</scope>
</reference>
<accession>A0A1F7SEG5</accession>
<gene>
    <name evidence="1" type="ORF">A3G31_07075</name>
</gene>